<reference evidence="2" key="2">
    <citation type="submission" date="2025-08" db="UniProtKB">
        <authorList>
            <consortium name="Ensembl"/>
        </authorList>
    </citation>
    <scope>IDENTIFICATION</scope>
</reference>
<dbReference type="GO" id="GO:0003987">
    <property type="term" value="F:acetate-CoA ligase activity"/>
    <property type="evidence" value="ECO:0007669"/>
    <property type="project" value="TreeGrafter"/>
</dbReference>
<dbReference type="Pfam" id="PF16177">
    <property type="entry name" value="ACAS_N"/>
    <property type="match status" value="1"/>
</dbReference>
<dbReference type="InterPro" id="IPR032387">
    <property type="entry name" value="ACAS_N"/>
</dbReference>
<dbReference type="Ensembl" id="ENSSORT00005003821.1">
    <property type="protein sequence ID" value="ENSSORP00005003713.1"/>
    <property type="gene ID" value="ENSSORG00005002228.1"/>
</dbReference>
<dbReference type="InParanoid" id="A0A672YGM7"/>
<protein>
    <recommendedName>
        <fullName evidence="1">Acetyl-coenzyme A synthetase N-terminal domain-containing protein</fullName>
    </recommendedName>
</protein>
<organism evidence="2 3">
    <name type="scientific">Sphaeramia orbicularis</name>
    <name type="common">orbiculate cardinalfish</name>
    <dbReference type="NCBI Taxonomy" id="375764"/>
    <lineage>
        <taxon>Eukaryota</taxon>
        <taxon>Metazoa</taxon>
        <taxon>Chordata</taxon>
        <taxon>Craniata</taxon>
        <taxon>Vertebrata</taxon>
        <taxon>Euteleostomi</taxon>
        <taxon>Actinopterygii</taxon>
        <taxon>Neopterygii</taxon>
        <taxon>Teleostei</taxon>
        <taxon>Neoteleostei</taxon>
        <taxon>Acanthomorphata</taxon>
        <taxon>Gobiaria</taxon>
        <taxon>Kurtiformes</taxon>
        <taxon>Apogonoidei</taxon>
        <taxon>Apogonidae</taxon>
        <taxon>Apogoninae</taxon>
        <taxon>Sphaeramia</taxon>
    </lineage>
</organism>
<sequence>ILNMWAKVCGHFWADVAKDFYWKTKHTGEFLSYNFDVTKGEIFIKCMDGASTNICYNLLDRNVHERKLGNKVAFYW</sequence>
<dbReference type="PANTHER" id="PTHR24095:SF126">
    <property type="entry name" value="ACETYL-COENZYME A SYNTHETASE, CYTOPLASMIC"/>
    <property type="match status" value="1"/>
</dbReference>
<proteinExistence type="predicted"/>
<name>A0A672YGM7_9TELE</name>
<reference evidence="2" key="3">
    <citation type="submission" date="2025-09" db="UniProtKB">
        <authorList>
            <consortium name="Ensembl"/>
        </authorList>
    </citation>
    <scope>IDENTIFICATION</scope>
</reference>
<dbReference type="Proteomes" id="UP000472271">
    <property type="component" value="Chromosome 7"/>
</dbReference>
<dbReference type="GO" id="GO:0005737">
    <property type="term" value="C:cytoplasm"/>
    <property type="evidence" value="ECO:0007669"/>
    <property type="project" value="TreeGrafter"/>
</dbReference>
<dbReference type="PANTHER" id="PTHR24095">
    <property type="entry name" value="ACETYL-COENZYME A SYNTHETASE"/>
    <property type="match status" value="1"/>
</dbReference>
<feature type="domain" description="Acetyl-coenzyme A synthetase N-terminal" evidence="1">
    <location>
        <begin position="11"/>
        <end position="57"/>
    </location>
</feature>
<dbReference type="AlphaFoldDB" id="A0A672YGM7"/>
<reference evidence="2" key="1">
    <citation type="submission" date="2019-06" db="EMBL/GenBank/DDBJ databases">
        <authorList>
            <consortium name="Wellcome Sanger Institute Data Sharing"/>
        </authorList>
    </citation>
    <scope>NUCLEOTIDE SEQUENCE [LARGE SCALE GENOMIC DNA]</scope>
</reference>
<evidence type="ECO:0000313" key="2">
    <source>
        <dbReference type="Ensembl" id="ENSSORP00005003713.1"/>
    </source>
</evidence>
<keyword evidence="3" id="KW-1185">Reference proteome</keyword>
<dbReference type="InterPro" id="IPR042099">
    <property type="entry name" value="ANL_N_sf"/>
</dbReference>
<dbReference type="Gene3D" id="3.40.50.12780">
    <property type="entry name" value="N-terminal domain of ligase-like"/>
    <property type="match status" value="1"/>
</dbReference>
<accession>A0A672YGM7</accession>
<dbReference type="GO" id="GO:0006085">
    <property type="term" value="P:acetyl-CoA biosynthetic process"/>
    <property type="evidence" value="ECO:0007669"/>
    <property type="project" value="TreeGrafter"/>
</dbReference>
<evidence type="ECO:0000259" key="1">
    <source>
        <dbReference type="Pfam" id="PF16177"/>
    </source>
</evidence>
<evidence type="ECO:0000313" key="3">
    <source>
        <dbReference type="Proteomes" id="UP000472271"/>
    </source>
</evidence>